<proteinExistence type="predicted"/>
<organism evidence="3 4">
    <name type="scientific">Agrobacterium tomkonis CFBP 6623</name>
    <dbReference type="NCBI Taxonomy" id="1183432"/>
    <lineage>
        <taxon>Bacteria</taxon>
        <taxon>Pseudomonadati</taxon>
        <taxon>Pseudomonadota</taxon>
        <taxon>Alphaproteobacteria</taxon>
        <taxon>Hyphomicrobiales</taxon>
        <taxon>Rhizobiaceae</taxon>
        <taxon>Rhizobium/Agrobacterium group</taxon>
        <taxon>Agrobacterium</taxon>
        <taxon>Agrobacterium tumefaciens complex</taxon>
    </lineage>
</organism>
<dbReference type="Proteomes" id="UP000191988">
    <property type="component" value="Unassembled WGS sequence"/>
</dbReference>
<protein>
    <submittedName>
        <fullName evidence="3">Two component response regulator</fullName>
    </submittedName>
</protein>
<feature type="modified residue" description="4-aspartylphosphate" evidence="1">
    <location>
        <position position="80"/>
    </location>
</feature>
<dbReference type="SUPFAM" id="SSF52172">
    <property type="entry name" value="CheY-like"/>
    <property type="match status" value="1"/>
</dbReference>
<evidence type="ECO:0000313" key="4">
    <source>
        <dbReference type="Proteomes" id="UP000191988"/>
    </source>
</evidence>
<reference evidence="4" key="1">
    <citation type="submission" date="2016-01" db="EMBL/GenBank/DDBJ databases">
        <authorList>
            <person name="Regsiter A."/>
            <person name="william w."/>
        </authorList>
    </citation>
    <scope>NUCLEOTIDE SEQUENCE [LARGE SCALE GENOMIC DNA]</scope>
    <source>
        <strain evidence="4">CFBP 6623</strain>
    </source>
</reference>
<dbReference type="PROSITE" id="PS50110">
    <property type="entry name" value="RESPONSE_REGULATORY"/>
    <property type="match status" value="1"/>
</dbReference>
<dbReference type="GO" id="GO:0000160">
    <property type="term" value="P:phosphorelay signal transduction system"/>
    <property type="evidence" value="ECO:0007669"/>
    <property type="project" value="InterPro"/>
</dbReference>
<dbReference type="STRING" id="1183432.AGR3A_Cc300009"/>
<dbReference type="EMBL" id="FBWK01000024">
    <property type="protein sequence ID" value="CUX25819.1"/>
    <property type="molecule type" value="Genomic_DNA"/>
</dbReference>
<evidence type="ECO:0000259" key="2">
    <source>
        <dbReference type="PROSITE" id="PS50110"/>
    </source>
</evidence>
<dbReference type="InterPro" id="IPR001789">
    <property type="entry name" value="Sig_transdc_resp-reg_receiver"/>
</dbReference>
<dbReference type="Gene3D" id="3.40.50.2300">
    <property type="match status" value="1"/>
</dbReference>
<dbReference type="AlphaFoldDB" id="A0A1S7PSE4"/>
<keyword evidence="1" id="KW-0597">Phosphoprotein</keyword>
<sequence>MVLEHHFEGRGAQPVGAPPVERRKHMVPQRVIIVEDEYLVALDVEAVLQSMGVEIIVIATTLAQARQTVEQDGADCVLLDVSLSDGMSYDFARQLREAGIPFGFVSGYGDTTGFPDDLSQAPLLGKPFGENEIMDFVLGLVGVSSDTVKE</sequence>
<accession>A0A1S7PSE4</accession>
<dbReference type="InterPro" id="IPR011006">
    <property type="entry name" value="CheY-like_superfamily"/>
</dbReference>
<evidence type="ECO:0000313" key="3">
    <source>
        <dbReference type="EMBL" id="CUX25819.1"/>
    </source>
</evidence>
<keyword evidence="4" id="KW-1185">Reference proteome</keyword>
<dbReference type="SMART" id="SM00448">
    <property type="entry name" value="REC"/>
    <property type="match status" value="1"/>
</dbReference>
<gene>
    <name evidence="3" type="ORF">AGR3A_Cc300009</name>
</gene>
<feature type="domain" description="Response regulatory" evidence="2">
    <location>
        <begin position="30"/>
        <end position="141"/>
    </location>
</feature>
<name>A0A1S7PSE4_9HYPH</name>
<evidence type="ECO:0000256" key="1">
    <source>
        <dbReference type="PROSITE-ProRule" id="PRU00169"/>
    </source>
</evidence>
<dbReference type="Pfam" id="PF00072">
    <property type="entry name" value="Response_reg"/>
    <property type="match status" value="1"/>
</dbReference>